<evidence type="ECO:0000256" key="2">
    <source>
        <dbReference type="ARBA" id="ARBA00004245"/>
    </source>
</evidence>
<proteinExistence type="predicted"/>
<keyword evidence="10" id="KW-1185">Reference proteome</keyword>
<dbReference type="PANTHER" id="PTHR23040:SF1">
    <property type="entry name" value="OUTER DYNEIN ARM-DOCKING COMPLEX SUBUNIT 4"/>
    <property type="match status" value="1"/>
</dbReference>
<reference evidence="9" key="1">
    <citation type="submission" date="2020-05" db="UniProtKB">
        <authorList>
            <consortium name="EnsemblMetazoa"/>
        </authorList>
    </citation>
    <scope>IDENTIFICATION</scope>
    <source>
        <strain evidence="9">Jacobina</strain>
    </source>
</reference>
<feature type="region of interest" description="Disordered" evidence="8">
    <location>
        <begin position="219"/>
        <end position="249"/>
    </location>
</feature>
<dbReference type="InterPro" id="IPR040111">
    <property type="entry name" value="ODAD4"/>
</dbReference>
<feature type="region of interest" description="Disordered" evidence="8">
    <location>
        <begin position="1"/>
        <end position="76"/>
    </location>
</feature>
<evidence type="ECO:0000256" key="5">
    <source>
        <dbReference type="ARBA" id="ARBA00022803"/>
    </source>
</evidence>
<name>A0A1B0CA47_LUTLO</name>
<dbReference type="GO" id="GO:0006122">
    <property type="term" value="P:mitochondrial electron transport, ubiquinol to cytochrome c"/>
    <property type="evidence" value="ECO:0007669"/>
    <property type="project" value="InterPro"/>
</dbReference>
<keyword evidence="6" id="KW-0206">Cytoskeleton</keyword>
<dbReference type="Gene3D" id="1.25.40.10">
    <property type="entry name" value="Tetratricopeptide repeat domain"/>
    <property type="match status" value="1"/>
</dbReference>
<feature type="compositionally biased region" description="Basic and acidic residues" evidence="8">
    <location>
        <begin position="1"/>
        <end position="17"/>
    </location>
</feature>
<evidence type="ECO:0000256" key="8">
    <source>
        <dbReference type="SAM" id="MobiDB-lite"/>
    </source>
</evidence>
<dbReference type="InterPro" id="IPR011990">
    <property type="entry name" value="TPR-like_helical_dom_sf"/>
</dbReference>
<dbReference type="GO" id="GO:0005739">
    <property type="term" value="C:mitochondrion"/>
    <property type="evidence" value="ECO:0007669"/>
    <property type="project" value="GOC"/>
</dbReference>
<evidence type="ECO:0000256" key="1">
    <source>
        <dbReference type="ARBA" id="ARBA00004138"/>
    </source>
</evidence>
<evidence type="ECO:0000313" key="9">
    <source>
        <dbReference type="EnsemblMetazoa" id="LLOJ000819-PA"/>
    </source>
</evidence>
<sequence>MPNKAAKDILETDKETEYMQSFVRGGGSDDEREPISHHKADLAKQLSDSSDKSPRKAKGATAKEPPKSKKRNKQREYYEEVYCDKDRAAAVSIGSFDIKQSLNQKARQERNLNLSLPEEAEPGALLALGMREAKNGNTDNAALQDSETALIADKNNIRAIYQKAESLYYLGQFEHSLMFFHRGLRLRPELNTFRLGVQKTQEAIENTIGAAQKIDPKMEKCSGKNTASTTTRSTTSKKPRASKATKADLERRASRRLLGELCVDKEYLENLLKHPNLKLLSSDVDTEPISGLAKDAGFFSVTFGTAGALGGLYFTDWKVVCRYIPFYNTKFKDE</sequence>
<dbReference type="GO" id="GO:0005929">
    <property type="term" value="C:cilium"/>
    <property type="evidence" value="ECO:0007669"/>
    <property type="project" value="UniProtKB-SubCell"/>
</dbReference>
<keyword evidence="7" id="KW-0966">Cell projection</keyword>
<evidence type="ECO:0000256" key="4">
    <source>
        <dbReference type="ARBA" id="ARBA00022737"/>
    </source>
</evidence>
<dbReference type="Pfam" id="PF08997">
    <property type="entry name" value="UCR_6-4kD"/>
    <property type="match status" value="1"/>
</dbReference>
<dbReference type="Gene3D" id="1.20.5.220">
    <property type="match status" value="1"/>
</dbReference>
<evidence type="ECO:0000256" key="3">
    <source>
        <dbReference type="ARBA" id="ARBA00022490"/>
    </source>
</evidence>
<dbReference type="EMBL" id="AJWK01003261">
    <property type="status" value="NOT_ANNOTATED_CDS"/>
    <property type="molecule type" value="Genomic_DNA"/>
</dbReference>
<protein>
    <submittedName>
        <fullName evidence="9">Uncharacterized protein</fullName>
    </submittedName>
</protein>
<evidence type="ECO:0000256" key="6">
    <source>
        <dbReference type="ARBA" id="ARBA00023212"/>
    </source>
</evidence>
<organism evidence="9 10">
    <name type="scientific">Lutzomyia longipalpis</name>
    <name type="common">Sand fly</name>
    <dbReference type="NCBI Taxonomy" id="7200"/>
    <lineage>
        <taxon>Eukaryota</taxon>
        <taxon>Metazoa</taxon>
        <taxon>Ecdysozoa</taxon>
        <taxon>Arthropoda</taxon>
        <taxon>Hexapoda</taxon>
        <taxon>Insecta</taxon>
        <taxon>Pterygota</taxon>
        <taxon>Neoptera</taxon>
        <taxon>Endopterygota</taxon>
        <taxon>Diptera</taxon>
        <taxon>Nematocera</taxon>
        <taxon>Psychodoidea</taxon>
        <taxon>Psychodidae</taxon>
        <taxon>Lutzomyia</taxon>
        <taxon>Lutzomyia</taxon>
    </lineage>
</organism>
<dbReference type="GO" id="GO:0005856">
    <property type="term" value="C:cytoskeleton"/>
    <property type="evidence" value="ECO:0007669"/>
    <property type="project" value="UniProtKB-SubCell"/>
</dbReference>
<feature type="compositionally biased region" description="Basic and acidic residues" evidence="8">
    <location>
        <begin position="27"/>
        <end position="42"/>
    </location>
</feature>
<dbReference type="Proteomes" id="UP000092461">
    <property type="component" value="Unassembled WGS sequence"/>
</dbReference>
<dbReference type="PANTHER" id="PTHR23040">
    <property type="match status" value="1"/>
</dbReference>
<dbReference type="VEuPathDB" id="VectorBase:LLONM1_007457"/>
<keyword evidence="3" id="KW-0963">Cytoplasm</keyword>
<comment type="subcellular location">
    <subcellularLocation>
        <location evidence="1">Cell projection</location>
        <location evidence="1">Cilium</location>
    </subcellularLocation>
    <subcellularLocation>
        <location evidence="2">Cytoplasm</location>
        <location evidence="2">Cytoskeleton</location>
    </subcellularLocation>
</comment>
<dbReference type="InterPro" id="IPR015089">
    <property type="entry name" value="UQCR"/>
</dbReference>
<accession>A0A1B0CA47</accession>
<keyword evidence="4" id="KW-0677">Repeat</keyword>
<dbReference type="VEuPathDB" id="VectorBase:LLOJ000819"/>
<dbReference type="SUPFAM" id="SSF81518">
    <property type="entry name" value="Subunit XI (6.4 kDa protein) of cytochrome bc1 complex (Ubiquinol-cytochrome c reductase)"/>
    <property type="match status" value="1"/>
</dbReference>
<dbReference type="EnsemblMetazoa" id="LLOJ000819-RA">
    <property type="protein sequence ID" value="LLOJ000819-PA"/>
    <property type="gene ID" value="LLOJ000819"/>
</dbReference>
<evidence type="ECO:0000313" key="10">
    <source>
        <dbReference type="Proteomes" id="UP000092461"/>
    </source>
</evidence>
<keyword evidence="5" id="KW-0802">TPR repeat</keyword>
<dbReference type="InterPro" id="IPR029027">
    <property type="entry name" value="Single_a-helix_sf"/>
</dbReference>
<dbReference type="SUPFAM" id="SSF48452">
    <property type="entry name" value="TPR-like"/>
    <property type="match status" value="1"/>
</dbReference>
<dbReference type="AlphaFoldDB" id="A0A1B0CA47"/>
<evidence type="ECO:0000256" key="7">
    <source>
        <dbReference type="ARBA" id="ARBA00023273"/>
    </source>
</evidence>